<dbReference type="RefSeq" id="WP_021424723.1">
    <property type="nucleotide sequence ID" value="NZ_BDSN01000032.1"/>
</dbReference>
<gene>
    <name evidence="1" type="ORF">plasmid_LIBA6289_00042</name>
    <name evidence="2" type="ORF">SAMEA1402399_03750</name>
</gene>
<sequence length="93" mass="10838">MNGDKNIKFTKVDEKRLEKRKKQKEIQKGIYLMGEYEEGKVRVSTNLPISVADALIYYTKTESAKENSRSELLENIILDWTKENISEELLKEG</sequence>
<evidence type="ECO:0000313" key="1">
    <source>
        <dbReference type="EMBL" id="AVX33727.1"/>
    </source>
</evidence>
<organism evidence="1">
    <name type="scientific">Clostridioides difficile</name>
    <name type="common">Peptoclostridium difficile</name>
    <dbReference type="NCBI Taxonomy" id="1496"/>
    <lineage>
        <taxon>Bacteria</taxon>
        <taxon>Bacillati</taxon>
        <taxon>Bacillota</taxon>
        <taxon>Clostridia</taxon>
        <taxon>Peptostreptococcales</taxon>
        <taxon>Peptostreptococcaceae</taxon>
        <taxon>Clostridioides</taxon>
    </lineage>
</organism>
<protein>
    <recommendedName>
        <fullName evidence="4">Phage protein</fullName>
    </recommendedName>
</protein>
<evidence type="ECO:0000313" key="3">
    <source>
        <dbReference type="Proteomes" id="UP000411588"/>
    </source>
</evidence>
<accession>A0A2R4NC76</accession>
<evidence type="ECO:0000313" key="2">
    <source>
        <dbReference type="EMBL" id="VFD35896.1"/>
    </source>
</evidence>
<dbReference type="Proteomes" id="UP000411588">
    <property type="component" value="Unassembled WGS sequence"/>
</dbReference>
<geneLocation type="plasmid" evidence="1">
    <name>LIBA6289</name>
</geneLocation>
<reference evidence="1" key="1">
    <citation type="journal article" date="2018" name="Genome Biol. Evol.">
        <title>Two Groups of Cocirculating, Epidemic Clostridiodes difficile Strains Microdiversify through Different Mechanisms.</title>
        <authorList>
            <person name="Murillo T."/>
            <person name="Ramirez-Vargas G."/>
            <person name="Riedel T."/>
            <person name="Overmann J."/>
            <person name="Andersen J.M."/>
            <person name="Guzman-Verri C."/>
            <person name="Chaves-Olarte E."/>
            <person name="Rodriguez C."/>
        </authorList>
    </citation>
    <scope>NUCLEOTIDE SEQUENCE</scope>
    <source>
        <strain evidence="1">LIBA-6289</strain>
        <plasmid evidence="1">LIBA6289</plasmid>
    </source>
</reference>
<proteinExistence type="predicted"/>
<dbReference type="EMBL" id="MF547664">
    <property type="protein sequence ID" value="AVX33727.1"/>
    <property type="molecule type" value="Genomic_DNA"/>
</dbReference>
<dbReference type="EMBL" id="CAADAN010000019">
    <property type="protein sequence ID" value="VFD35896.1"/>
    <property type="molecule type" value="Genomic_DNA"/>
</dbReference>
<reference evidence="2 3" key="2">
    <citation type="submission" date="2019-02" db="EMBL/GenBank/DDBJ databases">
        <authorList>
            <consortium name="Pathogen Informatics"/>
        </authorList>
    </citation>
    <scope>NUCLEOTIDE SEQUENCE [LARGE SCALE GENOMIC DNA]</scope>
    <source>
        <strain evidence="3">clo34</strain>
        <strain evidence="2">Clo34</strain>
    </source>
</reference>
<dbReference type="AlphaFoldDB" id="A0A2R4NC76"/>
<keyword evidence="1" id="KW-0614">Plasmid</keyword>
<name>A0A2R4NC76_CLODI</name>
<evidence type="ECO:0008006" key="4">
    <source>
        <dbReference type="Google" id="ProtNLM"/>
    </source>
</evidence>